<name>A0A9X4KFD5_9BACL</name>
<dbReference type="InterPro" id="IPR036116">
    <property type="entry name" value="FN3_sf"/>
</dbReference>
<gene>
    <name evidence="4" type="ORF">OMP38_09535</name>
</gene>
<dbReference type="SUPFAM" id="SSF49785">
    <property type="entry name" value="Galactose-binding domain-like"/>
    <property type="match status" value="1"/>
</dbReference>
<accession>A0A9X4KFD5</accession>
<dbReference type="InterPro" id="IPR000421">
    <property type="entry name" value="FA58C"/>
</dbReference>
<dbReference type="AlphaFoldDB" id="A0A9X4KFD5"/>
<evidence type="ECO:0000313" key="4">
    <source>
        <dbReference type="EMBL" id="MDG0791082.1"/>
    </source>
</evidence>
<keyword evidence="5" id="KW-1185">Reference proteome</keyword>
<dbReference type="InterPro" id="IPR053183">
    <property type="entry name" value="ASL1"/>
</dbReference>
<dbReference type="EMBL" id="JAPDHZ010000002">
    <property type="protein sequence ID" value="MDG0791082.1"/>
    <property type="molecule type" value="Genomic_DNA"/>
</dbReference>
<organism evidence="4 5">
    <name type="scientific">Cohnella ginsengisoli</name>
    <dbReference type="NCBI Taxonomy" id="425004"/>
    <lineage>
        <taxon>Bacteria</taxon>
        <taxon>Bacillati</taxon>
        <taxon>Bacillota</taxon>
        <taxon>Bacilli</taxon>
        <taxon>Bacillales</taxon>
        <taxon>Paenibacillaceae</taxon>
        <taxon>Cohnella</taxon>
    </lineage>
</organism>
<dbReference type="GO" id="GO:0016787">
    <property type="term" value="F:hydrolase activity"/>
    <property type="evidence" value="ECO:0007669"/>
    <property type="project" value="UniProtKB-KW"/>
</dbReference>
<dbReference type="InterPro" id="IPR017853">
    <property type="entry name" value="GH"/>
</dbReference>
<dbReference type="Proteomes" id="UP001153387">
    <property type="component" value="Unassembled WGS sequence"/>
</dbReference>
<dbReference type="SMART" id="SM00060">
    <property type="entry name" value="FN3"/>
    <property type="match status" value="1"/>
</dbReference>
<dbReference type="CDD" id="cd00063">
    <property type="entry name" value="FN3"/>
    <property type="match status" value="1"/>
</dbReference>
<dbReference type="Pfam" id="PF00754">
    <property type="entry name" value="F5_F8_type_C"/>
    <property type="match status" value="1"/>
</dbReference>
<dbReference type="SUPFAM" id="SSF49265">
    <property type="entry name" value="Fibronectin type III"/>
    <property type="match status" value="1"/>
</dbReference>
<reference evidence="4 5" key="1">
    <citation type="submission" date="2022-10" db="EMBL/GenBank/DDBJ databases">
        <title>Comparative genomic analysis of Cohnella hashimotonis sp. nov., isolated from the International Space Station.</title>
        <authorList>
            <person name="Simpson A."/>
            <person name="Venkateswaran K."/>
        </authorList>
    </citation>
    <scope>NUCLEOTIDE SEQUENCE [LARGE SCALE GENOMIC DNA]</scope>
    <source>
        <strain evidence="4 5">DSM 18997</strain>
    </source>
</reference>
<dbReference type="InterPro" id="IPR024655">
    <property type="entry name" value="Asl1_glyco_hydro_catalytic"/>
</dbReference>
<evidence type="ECO:0000259" key="2">
    <source>
        <dbReference type="PROSITE" id="PS50022"/>
    </source>
</evidence>
<dbReference type="GO" id="GO:0071966">
    <property type="term" value="P:fungal-type cell wall polysaccharide metabolic process"/>
    <property type="evidence" value="ECO:0007669"/>
    <property type="project" value="TreeGrafter"/>
</dbReference>
<feature type="signal peptide" evidence="1">
    <location>
        <begin position="1"/>
        <end position="32"/>
    </location>
</feature>
<dbReference type="InterPro" id="IPR013783">
    <property type="entry name" value="Ig-like_fold"/>
</dbReference>
<dbReference type="PANTHER" id="PTHR34154">
    <property type="entry name" value="ALKALI-SENSITIVE LINKAGE PROTEIN 1"/>
    <property type="match status" value="1"/>
</dbReference>
<evidence type="ECO:0000313" key="5">
    <source>
        <dbReference type="Proteomes" id="UP001153387"/>
    </source>
</evidence>
<comment type="caution">
    <text evidence="4">The sequence shown here is derived from an EMBL/GenBank/DDBJ whole genome shotgun (WGS) entry which is preliminary data.</text>
</comment>
<dbReference type="RefSeq" id="WP_277564862.1">
    <property type="nucleotide sequence ID" value="NZ_JAPDHZ010000002.1"/>
</dbReference>
<dbReference type="Gene3D" id="2.60.40.10">
    <property type="entry name" value="Immunoglobulins"/>
    <property type="match status" value="1"/>
</dbReference>
<dbReference type="InterPro" id="IPR003961">
    <property type="entry name" value="FN3_dom"/>
</dbReference>
<dbReference type="Gene3D" id="3.20.20.80">
    <property type="entry name" value="Glycosidases"/>
    <property type="match status" value="1"/>
</dbReference>
<feature type="chain" id="PRO_5040763895" evidence="1">
    <location>
        <begin position="33"/>
        <end position="518"/>
    </location>
</feature>
<feature type="domain" description="F5/8 type C" evidence="2">
    <location>
        <begin position="374"/>
        <end position="518"/>
    </location>
</feature>
<protein>
    <submittedName>
        <fullName evidence="4">Glycosyl hydrolase</fullName>
    </submittedName>
</protein>
<evidence type="ECO:0000259" key="3">
    <source>
        <dbReference type="PROSITE" id="PS50853"/>
    </source>
</evidence>
<dbReference type="PROSITE" id="PS50853">
    <property type="entry name" value="FN3"/>
    <property type="match status" value="1"/>
</dbReference>
<dbReference type="Gene3D" id="2.60.120.260">
    <property type="entry name" value="Galactose-binding domain-like"/>
    <property type="match status" value="1"/>
</dbReference>
<dbReference type="SUPFAM" id="SSF51445">
    <property type="entry name" value="(Trans)glycosidases"/>
    <property type="match status" value="1"/>
</dbReference>
<proteinExistence type="predicted"/>
<keyword evidence="1" id="KW-0732">Signal</keyword>
<dbReference type="PANTHER" id="PTHR34154:SF3">
    <property type="entry name" value="ALKALI-SENSITIVE LINKAGE PROTEIN 1"/>
    <property type="match status" value="1"/>
</dbReference>
<dbReference type="Pfam" id="PF00041">
    <property type="entry name" value="fn3"/>
    <property type="match status" value="1"/>
</dbReference>
<dbReference type="PROSITE" id="PS50022">
    <property type="entry name" value="FA58C_3"/>
    <property type="match status" value="1"/>
</dbReference>
<dbReference type="InterPro" id="IPR008979">
    <property type="entry name" value="Galactose-bd-like_sf"/>
</dbReference>
<sequence length="518" mass="54762">MKIGSKPCLSASLWALLVALLAWNAWPSGALAADTQAPTAPASLTATAMSGSQINLTWSASSDNVGVAGYDVYRYGTKIASTTSTSYSNASLTASTSYSYAIRAKDAAGNVSAFSPPAAAVTTPVPAGATVKKGVGSSKYLASGQTQADFAKLTNLGVGWTYNWSIDYPGTNGTSIEYVPQIWGPGAVTSSTLTTIAQGKAAGKFKALLAFNEPDLYEQANMSVESAVALWPTLMNTGLRLGSPAVAMSAETYAYGQTWLENFMSQTAANGYHVDFIAVHYYPDFMHPNAAENLRISLTNLYNLYHKPIWITELGAIDAGQLSAAPTTAGAQKFMTEAVAMLESLPFVERYAWFDDNCSNDAGCAYTTLYDASNNLTAIGTTYKALPKTPLFRFGWTATASPAGIEPTSNMFDNNPATRWTTGQAQASGQSFVVDMTGSRTFSRIVMDANGSGDYARGYQVFVSSNGTSWGSAIASGTGTGATITIDFAPVTARYVKIVQTGTAPANYWSVHEFHAYS</sequence>
<feature type="domain" description="Fibronectin type-III" evidence="3">
    <location>
        <begin position="40"/>
        <end position="126"/>
    </location>
</feature>
<keyword evidence="4" id="KW-0378">Hydrolase</keyword>
<evidence type="ECO:0000256" key="1">
    <source>
        <dbReference type="SAM" id="SignalP"/>
    </source>
</evidence>
<dbReference type="Pfam" id="PF11790">
    <property type="entry name" value="Glyco_hydro_cc"/>
    <property type="match status" value="1"/>
</dbReference>